<evidence type="ECO:0000256" key="12">
    <source>
        <dbReference type="ARBA" id="ARBA00064048"/>
    </source>
</evidence>
<evidence type="ECO:0000256" key="6">
    <source>
        <dbReference type="ARBA" id="ARBA00022679"/>
    </source>
</evidence>
<comment type="subcellular location">
    <subcellularLocation>
        <location evidence="2">Endoplasmic reticulum lumen</location>
    </subcellularLocation>
</comment>
<evidence type="ECO:0000256" key="11">
    <source>
        <dbReference type="ARBA" id="ARBA00048456"/>
    </source>
</evidence>
<evidence type="ECO:0000256" key="7">
    <source>
        <dbReference type="ARBA" id="ARBA00022729"/>
    </source>
</evidence>
<protein>
    <recommendedName>
        <fullName evidence="13">UDP-glucose:glycoprotein glucosyltransferase 1</fullName>
    </recommendedName>
    <alternativeName>
        <fullName evidence="14">UDP--Glc:glycoprotein glucosyltransferase</fullName>
    </alternativeName>
    <alternativeName>
        <fullName evidence="15">UDP-glucose ceramide glucosyltransferase-like 1</fullName>
    </alternativeName>
</protein>
<keyword evidence="9" id="KW-0325">Glycoprotein</keyword>
<dbReference type="Gene3D" id="3.90.550.10">
    <property type="entry name" value="Spore Coat Polysaccharide Biosynthesis Protein SpsA, Chain A"/>
    <property type="match status" value="1"/>
</dbReference>
<comment type="similarity">
    <text evidence="4">Belongs to the glycosyltransferase 8 family.</text>
</comment>
<sequence>VLGKIINMKLTLFMNCKSKLSEAPLQRHEETDSPSDIEDVIVVLNSFKSKILEMEVQRKPHKINKDVLTDKDEEKGMWDYIKSFTGKLHEDDEPKEKDILNIFSVASGHLYERFLRIMMLSVLRNTKTQVKFWFLKNYLSPSFKEIIPHMAKQYGFQYELVQYKWPHWLHQQTEKQRIIWGYKILFLDVLFPLAVNKIIFVDADQVVRHDLKELRDFDLGGAPYGYTPFCDSRANMEGYRFWKTGYWASHLLGRKYHISALYVVDFKIFRRIEAGDKLRGRYQALSQDPNSLSNLDQDLPNDMIYQVAIKSLPQDWLWCEAWCDDESKQRAKTIDLCNNPKTKEPKLEAAARIIPEWVEYDAEIQQLLDHLENKKKSTISAHDEL</sequence>
<comment type="cofactor">
    <cofactor evidence="1">
        <name>Ca(2+)</name>
        <dbReference type="ChEBI" id="CHEBI:29108"/>
    </cofactor>
</comment>
<evidence type="ECO:0000313" key="17">
    <source>
        <dbReference type="Proteomes" id="UP000515203"/>
    </source>
</evidence>
<dbReference type="GeneID" id="111815236"/>
<comment type="subunit">
    <text evidence="12">Monomer as well as in a tight complex with SELENOF. Interacts with METTL23. Part of a large chaperone multiprotein complex comprising DNAJB11, HSP90B1, HSPA5, HYOU, PDIA2, PDIA4, PDIA6, PPIB, SDF2L1, UGGT1 and very small amounts of ERP29, but not, or at very low levels, CALR nor CANX.</text>
</comment>
<proteinExistence type="inferred from homology"/>
<dbReference type="CDD" id="cd06432">
    <property type="entry name" value="GT8_HUGT1_C_like"/>
    <property type="match status" value="1"/>
</dbReference>
<evidence type="ECO:0000256" key="13">
    <source>
        <dbReference type="ARBA" id="ARBA00068365"/>
    </source>
</evidence>
<dbReference type="RefSeq" id="XP_023565397.1">
    <property type="nucleotide sequence ID" value="XM_023709629.1"/>
</dbReference>
<feature type="domain" description="Glucosyltransferase 24 catalytic" evidence="16">
    <location>
        <begin position="100"/>
        <end position="367"/>
    </location>
</feature>
<evidence type="ECO:0000256" key="4">
    <source>
        <dbReference type="ARBA" id="ARBA00006351"/>
    </source>
</evidence>
<keyword evidence="7" id="KW-0732">Signal</keyword>
<keyword evidence="5" id="KW-0328">Glycosyltransferase</keyword>
<keyword evidence="6" id="KW-0808">Transferase</keyword>
<gene>
    <name evidence="18" type="primary">LOC111815236</name>
</gene>
<evidence type="ECO:0000256" key="9">
    <source>
        <dbReference type="ARBA" id="ARBA00023180"/>
    </source>
</evidence>
<feature type="non-terminal residue" evidence="18">
    <location>
        <position position="1"/>
    </location>
</feature>
<keyword evidence="17" id="KW-1185">Reference proteome</keyword>
<organism evidence="17 18">
    <name type="scientific">Octodon degus</name>
    <name type="common">Degu</name>
    <name type="synonym">Sciurus degus</name>
    <dbReference type="NCBI Taxonomy" id="10160"/>
    <lineage>
        <taxon>Eukaryota</taxon>
        <taxon>Metazoa</taxon>
        <taxon>Chordata</taxon>
        <taxon>Craniata</taxon>
        <taxon>Vertebrata</taxon>
        <taxon>Euteleostomi</taxon>
        <taxon>Mammalia</taxon>
        <taxon>Eutheria</taxon>
        <taxon>Euarchontoglires</taxon>
        <taxon>Glires</taxon>
        <taxon>Rodentia</taxon>
        <taxon>Hystricomorpha</taxon>
        <taxon>Octodontidae</taxon>
        <taxon>Octodon</taxon>
    </lineage>
</organism>
<evidence type="ECO:0000256" key="2">
    <source>
        <dbReference type="ARBA" id="ARBA00004319"/>
    </source>
</evidence>
<evidence type="ECO:0000313" key="18">
    <source>
        <dbReference type="RefSeq" id="XP_023565397.1"/>
    </source>
</evidence>
<dbReference type="InterPro" id="IPR040497">
    <property type="entry name" value="Glyco_transf_24"/>
</dbReference>
<dbReference type="OrthoDB" id="27683at2759"/>
<dbReference type="AlphaFoldDB" id="A0A6P6DZQ4"/>
<accession>A0A6P6DZQ4</accession>
<dbReference type="GO" id="GO:0051082">
    <property type="term" value="F:unfolded protein binding"/>
    <property type="evidence" value="ECO:0007669"/>
    <property type="project" value="TreeGrafter"/>
</dbReference>
<dbReference type="InParanoid" id="A0A6P6DZQ4"/>
<keyword evidence="8" id="KW-0256">Endoplasmic reticulum</keyword>
<dbReference type="PANTHER" id="PTHR11226:SF1">
    <property type="entry name" value="UDP-GLUCOSE:GLYCOPROTEIN GLUCOSYLTRANSFERASE 2"/>
    <property type="match status" value="1"/>
</dbReference>
<dbReference type="Proteomes" id="UP000515203">
    <property type="component" value="Unplaced"/>
</dbReference>
<evidence type="ECO:0000256" key="3">
    <source>
        <dbReference type="ARBA" id="ARBA00004922"/>
    </source>
</evidence>
<reference evidence="18" key="1">
    <citation type="submission" date="2025-08" db="UniProtKB">
        <authorList>
            <consortium name="RefSeq"/>
        </authorList>
    </citation>
    <scope>IDENTIFICATION</scope>
</reference>
<comment type="function">
    <text evidence="10">Recognizes glycoproteins with minor folding defects. Reglucosylates single N-glycans near the misfolded part of the protein, thus providing quality control for protein folding in the endoplasmic reticulum. Reglucosylated proteins are recognized by calreticulin for recycling to the endoplasmic reticulum and refolding or degradation.</text>
</comment>
<dbReference type="GO" id="GO:0003980">
    <property type="term" value="F:UDP-glucose:glycoprotein glucosyltransferase activity"/>
    <property type="evidence" value="ECO:0007669"/>
    <property type="project" value="InterPro"/>
</dbReference>
<evidence type="ECO:0000256" key="15">
    <source>
        <dbReference type="ARBA" id="ARBA00081614"/>
    </source>
</evidence>
<dbReference type="InterPro" id="IPR029044">
    <property type="entry name" value="Nucleotide-diphossugar_trans"/>
</dbReference>
<dbReference type="FunFam" id="3.90.550.10:FF:000004">
    <property type="entry name" value="UDP-glucose glycoprotein glucosyltransferase 1"/>
    <property type="match status" value="1"/>
</dbReference>
<dbReference type="Pfam" id="PF18404">
    <property type="entry name" value="Glyco_transf_24"/>
    <property type="match status" value="1"/>
</dbReference>
<dbReference type="GO" id="GO:0036503">
    <property type="term" value="P:ERAD pathway"/>
    <property type="evidence" value="ECO:0007669"/>
    <property type="project" value="TreeGrafter"/>
</dbReference>
<comment type="catalytic activity">
    <reaction evidence="11">
        <text>N(4)-(alpha-D-Man-(1-&gt;2)-alpha-D-Man-(1-&gt;2)-alpha-D-Man-(1-&gt;3)-[alpha-D-Man-(1-&gt;2)-alpha-D-Man-(1-&gt;3)-[alpha-D-Man-(1-&gt;2)-alpha-D-Man-(1-&gt;6)]-alpha-D-Man-(1-&gt;6)]-beta-D-Man-(1-&gt;4)-beta-D-GlcNAc-(1-&gt;4)-beta-D-GlcNAc)-L-asparaginyl-[protein] (N-glucan mannose isomer 9A1,2,3B1,2,3) + UDP-alpha-D-glucose = N(4)-(alpha-D-Glc-(1-&gt;3)-alpha-D-Man-(1-&gt;2)-alpha-D-Man-(1-&gt;2)-alpha-D-Man-(1-&gt;3)-[alpha-D-Man-(1-&gt;2)-alpha-D-Man-(1-&gt;3)-[alpha-D-Man-(1-&gt;2)-alpha-D-Man-(1-&gt;6)]-alpha-D-Man-(1-&gt;6)]-beta-D-Man-(1-&gt;4)-beta-D-GlcNAc-(1-&gt;4)-beta-D-GlcNAc)-L-asparaginyl-[protein] + UDP + H(+)</text>
        <dbReference type="Rhea" id="RHEA:61304"/>
        <dbReference type="Rhea" id="RHEA-COMP:14356"/>
        <dbReference type="Rhea" id="RHEA-COMP:14357"/>
        <dbReference type="ChEBI" id="CHEBI:15378"/>
        <dbReference type="ChEBI" id="CHEBI:58223"/>
        <dbReference type="ChEBI" id="CHEBI:58885"/>
        <dbReference type="ChEBI" id="CHEBI:59080"/>
        <dbReference type="ChEBI" id="CHEBI:139493"/>
    </reaction>
</comment>
<comment type="pathway">
    <text evidence="3">Protein modification; protein glycosylation.</text>
</comment>
<evidence type="ECO:0000256" key="5">
    <source>
        <dbReference type="ARBA" id="ARBA00022676"/>
    </source>
</evidence>
<name>A0A6P6DZQ4_OCTDE</name>
<evidence type="ECO:0000256" key="10">
    <source>
        <dbReference type="ARBA" id="ARBA00045874"/>
    </source>
</evidence>
<evidence type="ECO:0000256" key="1">
    <source>
        <dbReference type="ARBA" id="ARBA00001913"/>
    </source>
</evidence>
<dbReference type="GO" id="GO:0018279">
    <property type="term" value="P:protein N-linked glycosylation via asparagine"/>
    <property type="evidence" value="ECO:0007669"/>
    <property type="project" value="TreeGrafter"/>
</dbReference>
<dbReference type="SUPFAM" id="SSF53448">
    <property type="entry name" value="Nucleotide-diphospho-sugar transferases"/>
    <property type="match status" value="1"/>
</dbReference>
<dbReference type="GO" id="GO:0005788">
    <property type="term" value="C:endoplasmic reticulum lumen"/>
    <property type="evidence" value="ECO:0007669"/>
    <property type="project" value="UniProtKB-SubCell"/>
</dbReference>
<dbReference type="PANTHER" id="PTHR11226">
    <property type="entry name" value="UDP-GLUCOSE GLYCOPROTEIN:GLUCOSYLTRANSFERASE"/>
    <property type="match status" value="1"/>
</dbReference>
<evidence type="ECO:0000256" key="14">
    <source>
        <dbReference type="ARBA" id="ARBA00077554"/>
    </source>
</evidence>
<evidence type="ECO:0000259" key="16">
    <source>
        <dbReference type="Pfam" id="PF18404"/>
    </source>
</evidence>
<evidence type="ECO:0000256" key="8">
    <source>
        <dbReference type="ARBA" id="ARBA00022824"/>
    </source>
</evidence>
<dbReference type="InterPro" id="IPR009448">
    <property type="entry name" value="UDP-g_GGtrans"/>
</dbReference>